<reference evidence="2 3" key="1">
    <citation type="journal article" date="2018" name="PLoS Genet.">
        <title>Population sequencing reveals clonal diversity and ancestral inbreeding in the grapevine cultivar Chardonnay.</title>
        <authorList>
            <person name="Roach M.J."/>
            <person name="Johnson D.L."/>
            <person name="Bohlmann J."/>
            <person name="van Vuuren H.J."/>
            <person name="Jones S.J."/>
            <person name="Pretorius I.S."/>
            <person name="Schmidt S.A."/>
            <person name="Borneman A.R."/>
        </authorList>
    </citation>
    <scope>NUCLEOTIDE SEQUENCE [LARGE SCALE GENOMIC DNA]</scope>
    <source>
        <strain evidence="3">cv. Chardonnay</strain>
        <tissue evidence="2">Leaf</tissue>
    </source>
</reference>
<evidence type="ECO:0000313" key="3">
    <source>
        <dbReference type="Proteomes" id="UP000288805"/>
    </source>
</evidence>
<protein>
    <submittedName>
        <fullName evidence="2">Double-strand break repair protein MRE11</fullName>
    </submittedName>
</protein>
<gene>
    <name evidence="2" type="primary">MRE11_5</name>
    <name evidence="2" type="ORF">CK203_084079</name>
</gene>
<feature type="compositionally biased region" description="Low complexity" evidence="1">
    <location>
        <begin position="94"/>
        <end position="107"/>
    </location>
</feature>
<name>A0A438FJU8_VITVI</name>
<comment type="caution">
    <text evidence="2">The sequence shown here is derived from an EMBL/GenBank/DDBJ whole genome shotgun (WGS) entry which is preliminary data.</text>
</comment>
<dbReference type="AlphaFoldDB" id="A0A438FJU8"/>
<evidence type="ECO:0000313" key="2">
    <source>
        <dbReference type="EMBL" id="RVW60293.1"/>
    </source>
</evidence>
<dbReference type="EMBL" id="QGNW01000864">
    <property type="protein sequence ID" value="RVW60293.1"/>
    <property type="molecule type" value="Genomic_DNA"/>
</dbReference>
<accession>A0A438FJU8</accession>
<evidence type="ECO:0000256" key="1">
    <source>
        <dbReference type="SAM" id="MobiDB-lite"/>
    </source>
</evidence>
<sequence length="160" mass="18084">MIFIDAKMKILPVNDVDLALHNFVYKDDKMSFYSRVQYNLEETHEQVKESSVHSKETPQFMSGAQSLENITSKGTAETRSAVSFSDDEDLSQLSGSKSTTRGRSSSSATFKSSHNASEHGKDSYRCILHREVLVRPLIEMLHYADVQLREMSSFALGRLE</sequence>
<feature type="compositionally biased region" description="Polar residues" evidence="1">
    <location>
        <begin position="57"/>
        <end position="83"/>
    </location>
</feature>
<dbReference type="Proteomes" id="UP000288805">
    <property type="component" value="Unassembled WGS sequence"/>
</dbReference>
<feature type="compositionally biased region" description="Basic and acidic residues" evidence="1">
    <location>
        <begin position="47"/>
        <end position="56"/>
    </location>
</feature>
<feature type="region of interest" description="Disordered" evidence="1">
    <location>
        <begin position="47"/>
        <end position="121"/>
    </location>
</feature>
<proteinExistence type="predicted"/>
<organism evidence="2 3">
    <name type="scientific">Vitis vinifera</name>
    <name type="common">Grape</name>
    <dbReference type="NCBI Taxonomy" id="29760"/>
    <lineage>
        <taxon>Eukaryota</taxon>
        <taxon>Viridiplantae</taxon>
        <taxon>Streptophyta</taxon>
        <taxon>Embryophyta</taxon>
        <taxon>Tracheophyta</taxon>
        <taxon>Spermatophyta</taxon>
        <taxon>Magnoliopsida</taxon>
        <taxon>eudicotyledons</taxon>
        <taxon>Gunneridae</taxon>
        <taxon>Pentapetalae</taxon>
        <taxon>rosids</taxon>
        <taxon>Vitales</taxon>
        <taxon>Vitaceae</taxon>
        <taxon>Viteae</taxon>
        <taxon>Vitis</taxon>
    </lineage>
</organism>